<dbReference type="OrthoDB" id="9804028at2"/>
<keyword evidence="3" id="KW-1185">Reference proteome</keyword>
<dbReference type="Proteomes" id="UP000018458">
    <property type="component" value="Unassembled WGS sequence"/>
</dbReference>
<dbReference type="Pfam" id="PF07883">
    <property type="entry name" value="Cupin_2"/>
    <property type="match status" value="1"/>
</dbReference>
<dbReference type="InterPro" id="IPR014710">
    <property type="entry name" value="RmlC-like_jellyroll"/>
</dbReference>
<sequence length="123" mass="13720">MENIKLINADLNAARTEFHELLSLTGAEVSYNNLPKDVEIPFVHSHKENEEFYLILKGTGKFYADGQLFDLKEGSALKVKPQVKRCIKAGPDGISYICIQAKENSLSQFTLTDAVIAEEKAVF</sequence>
<gene>
    <name evidence="2" type="ORF">HMPREF9444_00023</name>
</gene>
<dbReference type="eggNOG" id="COG0662">
    <property type="taxonomic scope" value="Bacteria"/>
</dbReference>
<feature type="domain" description="Cupin type-2" evidence="1">
    <location>
        <begin position="40"/>
        <end position="87"/>
    </location>
</feature>
<dbReference type="Gene3D" id="2.60.120.10">
    <property type="entry name" value="Jelly Rolls"/>
    <property type="match status" value="1"/>
</dbReference>
<dbReference type="STRING" id="762983.HMPREF9444_00023"/>
<accession>E8LH66</accession>
<evidence type="ECO:0000259" key="1">
    <source>
        <dbReference type="Pfam" id="PF07883"/>
    </source>
</evidence>
<proteinExistence type="predicted"/>
<comment type="caution">
    <text evidence="2">The sequence shown here is derived from an EMBL/GenBank/DDBJ whole genome shotgun (WGS) entry which is preliminary data.</text>
</comment>
<organism evidence="2 3">
    <name type="scientific">Succinatimonas hippei (strain DSM 22608 / JCM 16073 / KCTC 15190 / YIT 12066)</name>
    <dbReference type="NCBI Taxonomy" id="762983"/>
    <lineage>
        <taxon>Bacteria</taxon>
        <taxon>Pseudomonadati</taxon>
        <taxon>Pseudomonadota</taxon>
        <taxon>Gammaproteobacteria</taxon>
        <taxon>Aeromonadales</taxon>
        <taxon>Succinivibrionaceae</taxon>
        <taxon>Succinatimonas</taxon>
    </lineage>
</organism>
<dbReference type="RefSeq" id="WP_009142254.1">
    <property type="nucleotide sequence ID" value="NZ_GL830940.1"/>
</dbReference>
<name>E8LH66_SUCHY</name>
<reference evidence="2 3" key="1">
    <citation type="submission" date="2011-01" db="EMBL/GenBank/DDBJ databases">
        <authorList>
            <person name="Weinstock G."/>
            <person name="Sodergren E."/>
            <person name="Clifton S."/>
            <person name="Fulton L."/>
            <person name="Fulton B."/>
            <person name="Courtney L."/>
            <person name="Fronick C."/>
            <person name="Harrison M."/>
            <person name="Strong C."/>
            <person name="Farmer C."/>
            <person name="Delahaunty K."/>
            <person name="Markovic C."/>
            <person name="Hall O."/>
            <person name="Minx P."/>
            <person name="Tomlinson C."/>
            <person name="Mitreva M."/>
            <person name="Hou S."/>
            <person name="Chen J."/>
            <person name="Wollam A."/>
            <person name="Pepin K.H."/>
            <person name="Johnson M."/>
            <person name="Bhonagiri V."/>
            <person name="Zhang X."/>
            <person name="Suruliraj S."/>
            <person name="Warren W."/>
            <person name="Chinwalla A."/>
            <person name="Mardis E.R."/>
            <person name="Wilson R.K."/>
        </authorList>
    </citation>
    <scope>NUCLEOTIDE SEQUENCE [LARGE SCALE GENOMIC DNA]</scope>
    <source>
        <strain evidence="3">DSM 22608 / JCM 16073 / KCTC 15190 / YIT 12066</strain>
    </source>
</reference>
<dbReference type="HOGENOM" id="CLU_118568_1_0_6"/>
<dbReference type="InterPro" id="IPR013096">
    <property type="entry name" value="Cupin_2"/>
</dbReference>
<dbReference type="SUPFAM" id="SSF51182">
    <property type="entry name" value="RmlC-like cupins"/>
    <property type="match status" value="1"/>
</dbReference>
<dbReference type="InterPro" id="IPR011051">
    <property type="entry name" value="RmlC_Cupin_sf"/>
</dbReference>
<dbReference type="EMBL" id="AEVO01000002">
    <property type="protein sequence ID" value="EFY08116.1"/>
    <property type="molecule type" value="Genomic_DNA"/>
</dbReference>
<dbReference type="CDD" id="cd06985">
    <property type="entry name" value="cupin_BF4112"/>
    <property type="match status" value="1"/>
</dbReference>
<dbReference type="AlphaFoldDB" id="E8LH66"/>
<evidence type="ECO:0000313" key="2">
    <source>
        <dbReference type="EMBL" id="EFY08116.1"/>
    </source>
</evidence>
<protein>
    <recommendedName>
        <fullName evidence="1">Cupin type-2 domain-containing protein</fullName>
    </recommendedName>
</protein>
<evidence type="ECO:0000313" key="3">
    <source>
        <dbReference type="Proteomes" id="UP000018458"/>
    </source>
</evidence>